<comment type="caution">
    <text evidence="2">The sequence shown here is derived from an EMBL/GenBank/DDBJ whole genome shotgun (WGS) entry which is preliminary data.</text>
</comment>
<dbReference type="GO" id="GO:0016787">
    <property type="term" value="F:hydrolase activity"/>
    <property type="evidence" value="ECO:0007669"/>
    <property type="project" value="UniProtKB-KW"/>
</dbReference>
<evidence type="ECO:0000313" key="3">
    <source>
        <dbReference type="Proteomes" id="UP000276379"/>
    </source>
</evidence>
<reference evidence="2 3" key="1">
    <citation type="submission" date="2017-10" db="EMBL/GenBank/DDBJ databases">
        <title>Draft genome of actinobacteria isolated from guarana (Paullinia cupana (Mart.) Ducke.</title>
        <authorList>
            <person name="Siqueira K.A."/>
            <person name="Liotti R.G."/>
            <person name="Mendes T.A."/>
            <person name="Soares M.A."/>
        </authorList>
    </citation>
    <scope>NUCLEOTIDE SEQUENCE [LARGE SCALE GENOMIC DNA]</scope>
    <source>
        <strain evidence="2 3">199</strain>
    </source>
</reference>
<dbReference type="SUPFAM" id="SSF53474">
    <property type="entry name" value="alpha/beta-Hydrolases"/>
    <property type="match status" value="1"/>
</dbReference>
<keyword evidence="3" id="KW-1185">Reference proteome</keyword>
<accession>A0A3R8S4X8</accession>
<proteinExistence type="predicted"/>
<dbReference type="Gene3D" id="3.40.50.1820">
    <property type="entry name" value="alpha/beta hydrolase"/>
    <property type="match status" value="1"/>
</dbReference>
<dbReference type="EMBL" id="PDES01000002">
    <property type="protein sequence ID" value="RRQ88571.1"/>
    <property type="molecule type" value="Genomic_DNA"/>
</dbReference>
<dbReference type="AlphaFoldDB" id="A0A3R8S4X8"/>
<feature type="domain" description="Serine aminopeptidase S33" evidence="1">
    <location>
        <begin position="56"/>
        <end position="276"/>
    </location>
</feature>
<dbReference type="InterPro" id="IPR029058">
    <property type="entry name" value="AB_hydrolase_fold"/>
</dbReference>
<evidence type="ECO:0000313" key="2">
    <source>
        <dbReference type="EMBL" id="RRQ88571.1"/>
    </source>
</evidence>
<organism evidence="2 3">
    <name type="scientific">Streptomyces griseofuscus</name>
    <dbReference type="NCBI Taxonomy" id="146922"/>
    <lineage>
        <taxon>Bacteria</taxon>
        <taxon>Bacillati</taxon>
        <taxon>Actinomycetota</taxon>
        <taxon>Actinomycetes</taxon>
        <taxon>Kitasatosporales</taxon>
        <taxon>Streptomycetaceae</taxon>
        <taxon>Streptomyces</taxon>
    </lineage>
</organism>
<dbReference type="InterPro" id="IPR022742">
    <property type="entry name" value="Hydrolase_4"/>
</dbReference>
<evidence type="ECO:0000259" key="1">
    <source>
        <dbReference type="Pfam" id="PF12146"/>
    </source>
</evidence>
<sequence length="315" mass="34401">MAGRAAVPPAPSPPHSKEPHMAIAELPAEDTIGVVTQSDGYPIHYRRWGKDSGGDAIVMLHGGVSHSQWQAPLAAAIRDADPSITFIAPDRRGSGLNQDRRGHLPSKEREIEDVLTVVREATARYERVHLAGWCFGAQVACIAAAELRKEREIASLLMVSPGFVFGERYADVLRMSTAAVRGALAELGVTPDPLHAYVPVPLQPTDFITDEAWLEFATEDELTLRRVTDGTVTVWGELAAWSWEVLPELRDIPAIAVFGTEDRLVDHDGVARLLREQLTARPPVIELLKAPHAVQFADPAALAEHLVGFVHQLAR</sequence>
<dbReference type="Pfam" id="PF12146">
    <property type="entry name" value="Hydrolase_4"/>
    <property type="match status" value="1"/>
</dbReference>
<protein>
    <submittedName>
        <fullName evidence="2">Alpha/beta hydrolase</fullName>
    </submittedName>
</protein>
<dbReference type="InterPro" id="IPR050266">
    <property type="entry name" value="AB_hydrolase_sf"/>
</dbReference>
<name>A0A3R8S4X8_9ACTN</name>
<dbReference type="Proteomes" id="UP000276379">
    <property type="component" value="Unassembled WGS sequence"/>
</dbReference>
<gene>
    <name evidence="2" type="ORF">CQW44_05290</name>
</gene>
<dbReference type="PANTHER" id="PTHR43798">
    <property type="entry name" value="MONOACYLGLYCEROL LIPASE"/>
    <property type="match status" value="1"/>
</dbReference>
<keyword evidence="2" id="KW-0378">Hydrolase</keyword>